<keyword evidence="1" id="KW-1133">Transmembrane helix</keyword>
<dbReference type="RefSeq" id="WP_348827692.1">
    <property type="nucleotide sequence ID" value="NZ_CP098827.1"/>
</dbReference>
<sequence length="81" mass="8662">MSRSSSSSAKLMLWLSICLFAAFFINVAIQRYVPGIWALEAAYEAVLLTLATAFFVSACLKFEGKAPSGAKPGTPTTQQGQ</sequence>
<organism evidence="2">
    <name type="scientific">Halomonas sp. RT37</name>
    <dbReference type="NCBI Taxonomy" id="2950872"/>
    <lineage>
        <taxon>Bacteria</taxon>
        <taxon>Pseudomonadati</taxon>
        <taxon>Pseudomonadota</taxon>
        <taxon>Gammaproteobacteria</taxon>
        <taxon>Oceanospirillales</taxon>
        <taxon>Halomonadaceae</taxon>
        <taxon>Halomonas</taxon>
    </lineage>
</organism>
<keyword evidence="1" id="KW-0812">Transmembrane</keyword>
<evidence type="ECO:0000256" key="1">
    <source>
        <dbReference type="SAM" id="Phobius"/>
    </source>
</evidence>
<feature type="transmembrane region" description="Helical" evidence="1">
    <location>
        <begin position="12"/>
        <end position="29"/>
    </location>
</feature>
<keyword evidence="1" id="KW-0472">Membrane</keyword>
<dbReference type="AlphaFoldDB" id="A0AAU7KKP4"/>
<feature type="transmembrane region" description="Helical" evidence="1">
    <location>
        <begin position="41"/>
        <end position="62"/>
    </location>
</feature>
<proteinExistence type="predicted"/>
<accession>A0AAU7KKP4</accession>
<reference evidence="2" key="1">
    <citation type="submission" date="2022-06" db="EMBL/GenBank/DDBJ databases">
        <title>A novel DMS-producing enzyme.</title>
        <authorList>
            <person name="Zhang Y."/>
        </authorList>
    </citation>
    <scope>NUCLEOTIDE SEQUENCE</scope>
    <source>
        <strain evidence="2">RT37</strain>
    </source>
</reference>
<gene>
    <name evidence="2" type="ORF">NFG58_05085</name>
</gene>
<protein>
    <submittedName>
        <fullName evidence="2">Uncharacterized protein</fullName>
    </submittedName>
</protein>
<dbReference type="EMBL" id="CP098827">
    <property type="protein sequence ID" value="XBO72087.1"/>
    <property type="molecule type" value="Genomic_DNA"/>
</dbReference>
<name>A0AAU7KKP4_9GAMM</name>
<evidence type="ECO:0000313" key="2">
    <source>
        <dbReference type="EMBL" id="XBO72087.1"/>
    </source>
</evidence>